<evidence type="ECO:0000256" key="1">
    <source>
        <dbReference type="SAM" id="MobiDB-lite"/>
    </source>
</evidence>
<comment type="caution">
    <text evidence="2">The sequence shown here is derived from an EMBL/GenBank/DDBJ whole genome shotgun (WGS) entry which is preliminary data.</text>
</comment>
<accession>A0A7J6PUS7</accession>
<feature type="non-terminal residue" evidence="2">
    <location>
        <position position="116"/>
    </location>
</feature>
<feature type="region of interest" description="Disordered" evidence="1">
    <location>
        <begin position="1"/>
        <end position="67"/>
    </location>
</feature>
<organism evidence="2 3">
    <name type="scientific">Perkinsus olseni</name>
    <name type="common">Perkinsus atlanticus</name>
    <dbReference type="NCBI Taxonomy" id="32597"/>
    <lineage>
        <taxon>Eukaryota</taxon>
        <taxon>Sar</taxon>
        <taxon>Alveolata</taxon>
        <taxon>Perkinsozoa</taxon>
        <taxon>Perkinsea</taxon>
        <taxon>Perkinsida</taxon>
        <taxon>Perkinsidae</taxon>
        <taxon>Perkinsus</taxon>
    </lineage>
</organism>
<feature type="non-terminal residue" evidence="2">
    <location>
        <position position="1"/>
    </location>
</feature>
<feature type="compositionally biased region" description="Basic and acidic residues" evidence="1">
    <location>
        <begin position="8"/>
        <end position="20"/>
    </location>
</feature>
<proteinExistence type="predicted"/>
<evidence type="ECO:0000313" key="2">
    <source>
        <dbReference type="EMBL" id="KAF4699924.1"/>
    </source>
</evidence>
<name>A0A7J6PUS7_PEROL</name>
<sequence>GAGVMSDKNGEAASEERLVNVDDDMSDASSTGLGPDRSGEDDKQSSNSDDESEEGSQSPKAKVHTVEVHANAPRDVFSDGRCHIVKLMPTVTGIDPIPFSRDTFPMLHAAALEKCP</sequence>
<dbReference type="Proteomes" id="UP000553632">
    <property type="component" value="Unassembled WGS sequence"/>
</dbReference>
<dbReference type="AlphaFoldDB" id="A0A7J6PUS7"/>
<keyword evidence="3" id="KW-1185">Reference proteome</keyword>
<evidence type="ECO:0000313" key="3">
    <source>
        <dbReference type="Proteomes" id="UP000553632"/>
    </source>
</evidence>
<protein>
    <submittedName>
        <fullName evidence="2">Paf1 complex component</fullName>
    </submittedName>
</protein>
<reference evidence="2 3" key="1">
    <citation type="submission" date="2020-04" db="EMBL/GenBank/DDBJ databases">
        <title>Perkinsus olseni comparative genomics.</title>
        <authorList>
            <person name="Bogema D.R."/>
        </authorList>
    </citation>
    <scope>NUCLEOTIDE SEQUENCE [LARGE SCALE GENOMIC DNA]</scope>
    <source>
        <strain evidence="2 3">ATCC PRA-207</strain>
    </source>
</reference>
<gene>
    <name evidence="2" type="primary">LEO1_1</name>
    <name evidence="2" type="ORF">FOZ63_023074</name>
</gene>
<dbReference type="EMBL" id="JABANO010037590">
    <property type="protein sequence ID" value="KAF4699924.1"/>
    <property type="molecule type" value="Genomic_DNA"/>
</dbReference>